<proteinExistence type="predicted"/>
<comment type="subcellular location">
    <subcellularLocation>
        <location evidence="1">Virion</location>
    </subcellularLocation>
</comment>
<dbReference type="InterPro" id="IPR016029">
    <property type="entry name" value="Inner_layer_core_VP3_Reovir"/>
</dbReference>
<protein>
    <submittedName>
        <fullName evidence="4">VP3</fullName>
    </submittedName>
</protein>
<dbReference type="Pfam" id="PF01700">
    <property type="entry name" value="Orbi_VP3"/>
    <property type="match status" value="1"/>
</dbReference>
<accession>A0A3S8RBU3</accession>
<evidence type="ECO:0000256" key="3">
    <source>
        <dbReference type="SAM" id="MobiDB-lite"/>
    </source>
</evidence>
<evidence type="ECO:0000256" key="2">
    <source>
        <dbReference type="ARBA" id="ARBA00022844"/>
    </source>
</evidence>
<feature type="compositionally biased region" description="Basic and acidic residues" evidence="3">
    <location>
        <begin position="1"/>
        <end position="10"/>
    </location>
</feature>
<keyword evidence="2" id="KW-0946">Virion</keyword>
<evidence type="ECO:0000256" key="1">
    <source>
        <dbReference type="ARBA" id="ARBA00004328"/>
    </source>
</evidence>
<reference evidence="4" key="1">
    <citation type="journal article" date="2019" name="J. Gen. Virol.">
        <title>Skunk River virus, a novel orbivirus isolated from Aedes trivittatus in the United States.</title>
        <authorList>
            <person name="Tangudu C.S."/>
            <person name="Charles J."/>
            <person name="Hurt S.L."/>
            <person name="Dunphy B.M."/>
            <person name="Smith R.C."/>
            <person name="Bartholomay L.C."/>
            <person name="Blitvich B.J."/>
        </authorList>
    </citation>
    <scope>NUCLEOTIDE SEQUENCE</scope>
    <source>
        <strain evidence="4">SkRV-IA07</strain>
    </source>
</reference>
<name>A0A3S8RBU3_9REOV</name>
<evidence type="ECO:0000313" key="4">
    <source>
        <dbReference type="EMBL" id="AZJ37598.1"/>
    </source>
</evidence>
<dbReference type="GO" id="GO:0005198">
    <property type="term" value="F:structural molecule activity"/>
    <property type="evidence" value="ECO:0007669"/>
    <property type="project" value="InterPro"/>
</dbReference>
<feature type="compositionally biased region" description="Polar residues" evidence="3">
    <location>
        <begin position="11"/>
        <end position="23"/>
    </location>
</feature>
<sequence>MAEQRQEDNRPPTTTRNGPQGLSSAPYLRGEEIRGDDGILLSVFALQEMLNKVREAQLRMRMASIEVESAAPDVSDLIKGLESLKDLKAYRIERNLKKWYRHVTTQSDEKFFQISAFMEEVSKIGTDANCENAIEMINLVLARVHKIRDEGAFLLWDLSTHYTCGDEIVDADALGIDFGDVFAKLNPRDRHMISQQLEQFVVSNRQQREVIMDNFTGACPDPIYRIHTALTAYVLDGQRGIFRSSMEWLQRYGVAKEIEFSRELLTDILSPNTVYCLSYHCLLIQLLFGKFPDVVYRILFMNAALGVPIGQYILPNPRIASITVTSRITTSTAFSQLQSMVATESQMNDVRKIYLALMFPNQILLDVSSDPGHSIDPVVQGVAGLLGKIMFSYGPQLFNITARSARLLDKACASYFQATLDDRRDFRRGHTGQPLDFRFNVGREAFDYDQLSFDPNTGAGYNGWRVNSVVHYETPYPHVRRRIQYLGYDARDIIDERFSGDGYMFPTFELILRALQMAGHVNERNYLMLLLQHHVVRFAYISQIINRDLLSAFSLPDDKFNGVRAAIVDERGGNDGPIILSISYHSIWHAFKMRFLPTERPQFLHLQPLIETIFASHISVAKLAYRRMRDFSQAYMETFMNIAGGDVWKAIVANMPDPVRKVLEMTSQFGYINVSDVHEWAEGGAIQDSLALLNERNAWDCVEDPTSIMFVRDVFLCRDSIPEPVLEDVEQFRREAVFYTNVRPYRPNPMMQVLLNRQSAEHRAGEGRLKLELRSFLDDGLYIKVGDGLRPFVLEFYNELPPQNVRESLPFVYESVEGEGPIARVKLFMRGVVRGFVIFYKADDKSLPDSLTSYIPPTCLTQIVMPRMPFQKVSADNVLSIVDKNFSAFRKKVNIYDLTAVLEAGSRYATPHME</sequence>
<organism evidence="4">
    <name type="scientific">Skunk River virus</name>
    <dbReference type="NCBI Taxonomy" id="2488682"/>
    <lineage>
        <taxon>Viruses</taxon>
        <taxon>Riboviria</taxon>
        <taxon>Orthornavirae</taxon>
        <taxon>Duplornaviricota</taxon>
        <taxon>Resentoviricetes</taxon>
        <taxon>Reovirales</taxon>
        <taxon>Sedoreoviridae</taxon>
        <taxon>Orbivirus</taxon>
    </lineage>
</organism>
<dbReference type="SUPFAM" id="SSF56831">
    <property type="entry name" value="Reovirus inner layer core protein p3"/>
    <property type="match status" value="1"/>
</dbReference>
<dbReference type="GO" id="GO:0044423">
    <property type="term" value="C:virion component"/>
    <property type="evidence" value="ECO:0007669"/>
    <property type="project" value="UniProtKB-KW"/>
</dbReference>
<dbReference type="EMBL" id="MK100570">
    <property type="protein sequence ID" value="AZJ37598.1"/>
    <property type="molecule type" value="Genomic_RNA"/>
</dbReference>
<feature type="region of interest" description="Disordered" evidence="3">
    <location>
        <begin position="1"/>
        <end position="26"/>
    </location>
</feature>
<dbReference type="InterPro" id="IPR002614">
    <property type="entry name" value="Inner_layer_core_VP3_Orbivir"/>
</dbReference>